<sequence>MANQWQKKLHKSVKLDISEERLPWKEPKLSKPADNDLTKQWCVVYGVWDFSKNKLVRRRVVLVGPTVAERLAHADVVFSELKPLAGTAYLGEKPIELRKPKVEKIAPVDQAVVSPSLRVHQAVKLYLEYTKKALAPNSFKSYRSALLALETYLERHRRGSMTLGQFETADAIEFLNELITVVGLSNRTRNNIKGHVGTFFFYFINLDRSKKLKKQGNPFHDNEIGKLPQVQNKHQSYSLTQQSEYREVCLATGNEYLLTFCRWMYYTLMRPHEELRRLRVRDVRTKLIYVTGDTAKTNDGDFVDIPLPLELMIQQQKIREYPGHYYVFTASGEPGPEMVGNKFFYRRHVKVIEKMNLAGSGHDMYSWKHTGAIALWTATKDIELVRSQARHSDIKQTIEYLRDLGIRLADDDKIDKFPVF</sequence>
<accession>A0A1I2DG85</accession>
<evidence type="ECO:0000259" key="5">
    <source>
        <dbReference type="PROSITE" id="PS51900"/>
    </source>
</evidence>
<protein>
    <recommendedName>
        <fullName evidence="5">Core-binding (CB) domain-containing protein</fullName>
    </recommendedName>
</protein>
<keyword evidence="3" id="KW-0233">DNA recombination</keyword>
<keyword evidence="2 4" id="KW-0238">DNA-binding</keyword>
<gene>
    <name evidence="6" type="ORF">SAMN05216167_119120</name>
</gene>
<dbReference type="OrthoDB" id="932752at2"/>
<dbReference type="PANTHER" id="PTHR30349">
    <property type="entry name" value="PHAGE INTEGRASE-RELATED"/>
    <property type="match status" value="1"/>
</dbReference>
<dbReference type="GO" id="GO:0015074">
    <property type="term" value="P:DNA integration"/>
    <property type="evidence" value="ECO:0007669"/>
    <property type="project" value="UniProtKB-KW"/>
</dbReference>
<evidence type="ECO:0000256" key="1">
    <source>
        <dbReference type="ARBA" id="ARBA00022908"/>
    </source>
</evidence>
<dbReference type="InterPro" id="IPR044068">
    <property type="entry name" value="CB"/>
</dbReference>
<dbReference type="PROSITE" id="PS51900">
    <property type="entry name" value="CB"/>
    <property type="match status" value="1"/>
</dbReference>
<dbReference type="InterPro" id="IPR010998">
    <property type="entry name" value="Integrase_recombinase_N"/>
</dbReference>
<dbReference type="SUPFAM" id="SSF56349">
    <property type="entry name" value="DNA breaking-rejoining enzymes"/>
    <property type="match status" value="1"/>
</dbReference>
<dbReference type="AlphaFoldDB" id="A0A1I2DG85"/>
<dbReference type="Gene3D" id="1.10.443.10">
    <property type="entry name" value="Intergrase catalytic core"/>
    <property type="match status" value="1"/>
</dbReference>
<keyword evidence="1" id="KW-0229">DNA integration</keyword>
<feature type="domain" description="Core-binding (CB)" evidence="5">
    <location>
        <begin position="117"/>
        <end position="204"/>
    </location>
</feature>
<evidence type="ECO:0000256" key="2">
    <source>
        <dbReference type="ARBA" id="ARBA00023125"/>
    </source>
</evidence>
<dbReference type="Proteomes" id="UP000198598">
    <property type="component" value="Unassembled WGS sequence"/>
</dbReference>
<evidence type="ECO:0000313" key="7">
    <source>
        <dbReference type="Proteomes" id="UP000198598"/>
    </source>
</evidence>
<name>A0A1I2DG85_9BACT</name>
<evidence type="ECO:0000313" key="6">
    <source>
        <dbReference type="EMBL" id="SFE79524.1"/>
    </source>
</evidence>
<reference evidence="6 7" key="1">
    <citation type="submission" date="2016-10" db="EMBL/GenBank/DDBJ databases">
        <authorList>
            <person name="de Groot N.N."/>
        </authorList>
    </citation>
    <scope>NUCLEOTIDE SEQUENCE [LARGE SCALE GENOMIC DNA]</scope>
    <source>
        <strain evidence="6 7">DSM 26130</strain>
    </source>
</reference>
<dbReference type="GO" id="GO:0006310">
    <property type="term" value="P:DNA recombination"/>
    <property type="evidence" value="ECO:0007669"/>
    <property type="project" value="UniProtKB-KW"/>
</dbReference>
<dbReference type="InterPro" id="IPR013762">
    <property type="entry name" value="Integrase-like_cat_sf"/>
</dbReference>
<dbReference type="STRING" id="662367.SAMN05216167_119120"/>
<dbReference type="EMBL" id="FOLQ01000019">
    <property type="protein sequence ID" value="SFE79524.1"/>
    <property type="molecule type" value="Genomic_DNA"/>
</dbReference>
<dbReference type="InterPro" id="IPR011010">
    <property type="entry name" value="DNA_brk_join_enz"/>
</dbReference>
<evidence type="ECO:0000256" key="4">
    <source>
        <dbReference type="PROSITE-ProRule" id="PRU01248"/>
    </source>
</evidence>
<dbReference type="InterPro" id="IPR050090">
    <property type="entry name" value="Tyrosine_recombinase_XerCD"/>
</dbReference>
<dbReference type="PANTHER" id="PTHR30349:SF64">
    <property type="entry name" value="PROPHAGE INTEGRASE INTD-RELATED"/>
    <property type="match status" value="1"/>
</dbReference>
<evidence type="ECO:0000256" key="3">
    <source>
        <dbReference type="ARBA" id="ARBA00023172"/>
    </source>
</evidence>
<organism evidence="6 7">
    <name type="scientific">Spirosoma endophyticum</name>
    <dbReference type="NCBI Taxonomy" id="662367"/>
    <lineage>
        <taxon>Bacteria</taxon>
        <taxon>Pseudomonadati</taxon>
        <taxon>Bacteroidota</taxon>
        <taxon>Cytophagia</taxon>
        <taxon>Cytophagales</taxon>
        <taxon>Cytophagaceae</taxon>
        <taxon>Spirosoma</taxon>
    </lineage>
</organism>
<proteinExistence type="predicted"/>
<keyword evidence="7" id="KW-1185">Reference proteome</keyword>
<dbReference type="GO" id="GO:0003677">
    <property type="term" value="F:DNA binding"/>
    <property type="evidence" value="ECO:0007669"/>
    <property type="project" value="UniProtKB-UniRule"/>
</dbReference>
<dbReference type="Gene3D" id="1.10.150.130">
    <property type="match status" value="1"/>
</dbReference>